<comment type="caution">
    <text evidence="13">The sequence shown here is derived from an EMBL/GenBank/DDBJ whole genome shotgun (WGS) entry which is preliminary data.</text>
</comment>
<evidence type="ECO:0000256" key="1">
    <source>
        <dbReference type="ARBA" id="ARBA00008279"/>
    </source>
</evidence>
<evidence type="ECO:0000256" key="5">
    <source>
        <dbReference type="ARBA" id="ARBA00022741"/>
    </source>
</evidence>
<dbReference type="PANTHER" id="PTHR43834">
    <property type="entry name" value="GTPASE DER"/>
    <property type="match status" value="1"/>
</dbReference>
<dbReference type="InterPro" id="IPR006073">
    <property type="entry name" value="GTP-bd"/>
</dbReference>
<feature type="binding site" evidence="8">
    <location>
        <begin position="320"/>
        <end position="323"/>
    </location>
    <ligand>
        <name>GTP</name>
        <dbReference type="ChEBI" id="CHEBI:37565"/>
        <label>2</label>
    </ligand>
</feature>
<organism evidence="13 14">
    <name type="scientific">Candidatus Kutchimonas denitrificans</name>
    <dbReference type="NCBI Taxonomy" id="3056748"/>
    <lineage>
        <taxon>Bacteria</taxon>
        <taxon>Pseudomonadati</taxon>
        <taxon>Gemmatimonadota</taxon>
        <taxon>Gemmatimonadia</taxon>
        <taxon>Candidatus Palauibacterales</taxon>
        <taxon>Candidatus Palauibacteraceae</taxon>
        <taxon>Candidatus Kutchimonas</taxon>
    </lineage>
</organism>
<evidence type="ECO:0000256" key="7">
    <source>
        <dbReference type="ARBA" id="ARBA00032345"/>
    </source>
</evidence>
<dbReference type="AlphaFoldDB" id="A0AAE4Z7L7"/>
<dbReference type="PRINTS" id="PR00326">
    <property type="entry name" value="GTP1OBG"/>
</dbReference>
<dbReference type="Gene3D" id="3.30.300.20">
    <property type="match status" value="1"/>
</dbReference>
<sequence length="469" mass="52102">MTASESRSRTPAAQPAGEVETRQVPTGPPTVAIVGRPNVGKSTFFNRVVGGRPAIVDRQPGVTRDVHFGEGEWGGRRFYVVDTGGILEDAAGELDEAIRRQALLALEEASVIVFMVDGREGIHPLDEHIAELLRVHEKRTILAVNKIDDLPESSAHLEFYALGLGDPHPLAAASGRGSGDLLDAIVEMLPAEARGEREGVGLRLAVIGRPNVGKSSFINRVLGSERLVVSEEAGTTRDAIDTPFEREGRRFVFVDTAGLRRKSRVTEGLEYYATLRTMRAIDRADVCTVIVDADDGVSNQDFRIVRHAWDRGCGVVLAVNKWDLVEKDTHTAVRMEKALHERVPFLANVPTVFISALTGQRVQRALDLAWQVGAERKKRIPTPALNERLQQLTQATQPPQKRGTPLKFLYASQVGTEPPTFAIWCSHPRDVPESYVRYLRNGFRDSWGFQGVPIRIRLRSRRKKKRKKR</sequence>
<dbReference type="InterPro" id="IPR016484">
    <property type="entry name" value="GTPase_Der"/>
</dbReference>
<feature type="binding site" evidence="8">
    <location>
        <begin position="35"/>
        <end position="42"/>
    </location>
    <ligand>
        <name>GTP</name>
        <dbReference type="ChEBI" id="CHEBI:37565"/>
        <label>1</label>
    </ligand>
</feature>
<dbReference type="EMBL" id="JAACAK010000067">
    <property type="protein sequence ID" value="NIR75264.1"/>
    <property type="molecule type" value="Genomic_DNA"/>
</dbReference>
<keyword evidence="5 8" id="KW-0547">Nucleotide-binding</keyword>
<dbReference type="PANTHER" id="PTHR43834:SF6">
    <property type="entry name" value="GTPASE DER"/>
    <property type="match status" value="1"/>
</dbReference>
<dbReference type="GO" id="GO:0042254">
    <property type="term" value="P:ribosome biogenesis"/>
    <property type="evidence" value="ECO:0007669"/>
    <property type="project" value="UniProtKB-KW"/>
</dbReference>
<evidence type="ECO:0000256" key="3">
    <source>
        <dbReference type="ARBA" id="ARBA00022517"/>
    </source>
</evidence>
<comment type="function">
    <text evidence="8 10">GTPase that plays an essential role in the late steps of ribosome biogenesis.</text>
</comment>
<dbReference type="FunFam" id="3.40.50.300:FF:000040">
    <property type="entry name" value="GTPase Der"/>
    <property type="match status" value="1"/>
</dbReference>
<feature type="binding site" evidence="8">
    <location>
        <begin position="208"/>
        <end position="215"/>
    </location>
    <ligand>
        <name>GTP</name>
        <dbReference type="ChEBI" id="CHEBI:37565"/>
        <label>2</label>
    </ligand>
</feature>
<evidence type="ECO:0000256" key="8">
    <source>
        <dbReference type="HAMAP-Rule" id="MF_00195"/>
    </source>
</evidence>
<dbReference type="Proteomes" id="UP000702544">
    <property type="component" value="Unassembled WGS sequence"/>
</dbReference>
<dbReference type="Gene3D" id="3.40.50.300">
    <property type="entry name" value="P-loop containing nucleotide triphosphate hydrolases"/>
    <property type="match status" value="2"/>
</dbReference>
<gene>
    <name evidence="8" type="primary">der</name>
    <name evidence="13" type="ORF">GWO12_09145</name>
</gene>
<evidence type="ECO:0000256" key="11">
    <source>
        <dbReference type="SAM" id="MobiDB-lite"/>
    </source>
</evidence>
<feature type="region of interest" description="Disordered" evidence="11">
    <location>
        <begin position="1"/>
        <end position="28"/>
    </location>
</feature>
<dbReference type="CDD" id="cd01894">
    <property type="entry name" value="EngA1"/>
    <property type="match status" value="1"/>
</dbReference>
<dbReference type="InterPro" id="IPR027417">
    <property type="entry name" value="P-loop_NTPase"/>
</dbReference>
<keyword evidence="3 8" id="KW-0690">Ribosome biogenesis</keyword>
<dbReference type="HAMAP" id="MF_00195">
    <property type="entry name" value="GTPase_Der"/>
    <property type="match status" value="1"/>
</dbReference>
<dbReference type="CDD" id="cd01895">
    <property type="entry name" value="EngA2"/>
    <property type="match status" value="1"/>
</dbReference>
<dbReference type="InterPro" id="IPR031166">
    <property type="entry name" value="G_ENGA"/>
</dbReference>
<reference evidence="13 14" key="1">
    <citation type="submission" date="2020-01" db="EMBL/GenBank/DDBJ databases">
        <title>Genomes assembled from Gulf of Kutch pelagic sediment metagenomes.</title>
        <authorList>
            <person name="Chandrashekar M."/>
            <person name="Mahajan M.S."/>
            <person name="Dave K.J."/>
            <person name="Vatsa P."/>
            <person name="Nathani N.M."/>
        </authorList>
    </citation>
    <scope>NUCLEOTIDE SEQUENCE [LARGE SCALE GENOMIC DNA]</scope>
    <source>
        <strain evidence="13">KS3-K002</strain>
    </source>
</reference>
<dbReference type="NCBIfam" id="TIGR00231">
    <property type="entry name" value="small_GTP"/>
    <property type="match status" value="2"/>
</dbReference>
<dbReference type="Pfam" id="PF01926">
    <property type="entry name" value="MMR_HSR1"/>
    <property type="match status" value="2"/>
</dbReference>
<dbReference type="PIRSF" id="PIRSF006485">
    <property type="entry name" value="GTP-binding_EngA"/>
    <property type="match status" value="1"/>
</dbReference>
<evidence type="ECO:0000313" key="13">
    <source>
        <dbReference type="EMBL" id="NIR75264.1"/>
    </source>
</evidence>
<evidence type="ECO:0000256" key="4">
    <source>
        <dbReference type="ARBA" id="ARBA00022737"/>
    </source>
</evidence>
<dbReference type="InterPro" id="IPR005225">
    <property type="entry name" value="Small_GTP-bd"/>
</dbReference>
<dbReference type="InterPro" id="IPR015946">
    <property type="entry name" value="KH_dom-like_a/b"/>
</dbReference>
<dbReference type="GO" id="GO:0043022">
    <property type="term" value="F:ribosome binding"/>
    <property type="evidence" value="ECO:0007669"/>
    <property type="project" value="TreeGrafter"/>
</dbReference>
<feature type="binding site" evidence="8">
    <location>
        <begin position="255"/>
        <end position="259"/>
    </location>
    <ligand>
        <name>GTP</name>
        <dbReference type="ChEBI" id="CHEBI:37565"/>
        <label>2</label>
    </ligand>
</feature>
<dbReference type="Pfam" id="PF14714">
    <property type="entry name" value="KH_dom-like"/>
    <property type="match status" value="1"/>
</dbReference>
<comment type="subunit">
    <text evidence="8">Associates with the 50S ribosomal subunit.</text>
</comment>
<feature type="binding site" evidence="8">
    <location>
        <begin position="145"/>
        <end position="148"/>
    </location>
    <ligand>
        <name>GTP</name>
        <dbReference type="ChEBI" id="CHEBI:37565"/>
        <label>1</label>
    </ligand>
</feature>
<evidence type="ECO:0000256" key="10">
    <source>
        <dbReference type="RuleBase" id="RU004481"/>
    </source>
</evidence>
<accession>A0AAE4Z7L7</accession>
<name>A0AAE4Z7L7_9BACT</name>
<dbReference type="PROSITE" id="PS51712">
    <property type="entry name" value="G_ENGA"/>
    <property type="match status" value="2"/>
</dbReference>
<proteinExistence type="inferred from homology"/>
<feature type="binding site" evidence="8">
    <location>
        <begin position="82"/>
        <end position="86"/>
    </location>
    <ligand>
        <name>GTP</name>
        <dbReference type="ChEBI" id="CHEBI:37565"/>
        <label>1</label>
    </ligand>
</feature>
<evidence type="ECO:0000256" key="2">
    <source>
        <dbReference type="ARBA" id="ARBA00020953"/>
    </source>
</evidence>
<feature type="domain" description="EngA-type G" evidence="12">
    <location>
        <begin position="202"/>
        <end position="377"/>
    </location>
</feature>
<dbReference type="GO" id="GO:0005525">
    <property type="term" value="F:GTP binding"/>
    <property type="evidence" value="ECO:0007669"/>
    <property type="project" value="UniProtKB-UniRule"/>
</dbReference>
<dbReference type="InterPro" id="IPR032859">
    <property type="entry name" value="KH_dom-like"/>
</dbReference>
<feature type="domain" description="EngA-type G" evidence="12">
    <location>
        <begin position="29"/>
        <end position="193"/>
    </location>
</feature>
<evidence type="ECO:0000256" key="6">
    <source>
        <dbReference type="ARBA" id="ARBA00023134"/>
    </source>
</evidence>
<comment type="similarity">
    <text evidence="1 8 9 10">Belongs to the TRAFAC class TrmE-Era-EngA-EngB-Septin-like GTPase superfamily. EngA (Der) GTPase family.</text>
</comment>
<evidence type="ECO:0000256" key="9">
    <source>
        <dbReference type="PROSITE-ProRule" id="PRU01049"/>
    </source>
</evidence>
<protein>
    <recommendedName>
        <fullName evidence="2 8">GTPase Der</fullName>
    </recommendedName>
    <alternativeName>
        <fullName evidence="7 8">GTP-binding protein EngA</fullName>
    </alternativeName>
</protein>
<keyword evidence="4 10" id="KW-0677">Repeat</keyword>
<evidence type="ECO:0000313" key="14">
    <source>
        <dbReference type="Proteomes" id="UP000702544"/>
    </source>
</evidence>
<dbReference type="SUPFAM" id="SSF52540">
    <property type="entry name" value="P-loop containing nucleoside triphosphate hydrolases"/>
    <property type="match status" value="2"/>
</dbReference>
<feature type="compositionally biased region" description="Polar residues" evidence="11">
    <location>
        <begin position="1"/>
        <end position="11"/>
    </location>
</feature>
<dbReference type="NCBIfam" id="TIGR03594">
    <property type="entry name" value="GTPase_EngA"/>
    <property type="match status" value="1"/>
</dbReference>
<keyword evidence="6 8" id="KW-0342">GTP-binding</keyword>
<dbReference type="FunFam" id="3.30.300.20:FF:000004">
    <property type="entry name" value="GTPase Der"/>
    <property type="match status" value="1"/>
</dbReference>
<dbReference type="FunFam" id="3.40.50.300:FF:000057">
    <property type="entry name" value="GTPase Der"/>
    <property type="match status" value="1"/>
</dbReference>
<evidence type="ECO:0000259" key="12">
    <source>
        <dbReference type="PROSITE" id="PS51712"/>
    </source>
</evidence>